<comment type="caution">
    <text evidence="2">The sequence shown here is derived from an EMBL/GenBank/DDBJ whole genome shotgun (WGS) entry which is preliminary data.</text>
</comment>
<organism evidence="2 3">
    <name type="scientific">Lentinula raphanica</name>
    <dbReference type="NCBI Taxonomy" id="153919"/>
    <lineage>
        <taxon>Eukaryota</taxon>
        <taxon>Fungi</taxon>
        <taxon>Dikarya</taxon>
        <taxon>Basidiomycota</taxon>
        <taxon>Agaricomycotina</taxon>
        <taxon>Agaricomycetes</taxon>
        <taxon>Agaricomycetidae</taxon>
        <taxon>Agaricales</taxon>
        <taxon>Marasmiineae</taxon>
        <taxon>Omphalotaceae</taxon>
        <taxon>Lentinula</taxon>
    </lineage>
</organism>
<keyword evidence="3" id="KW-1185">Reference proteome</keyword>
<reference evidence="2" key="1">
    <citation type="submission" date="2022-08" db="EMBL/GenBank/DDBJ databases">
        <authorList>
            <consortium name="DOE Joint Genome Institute"/>
            <person name="Min B."/>
            <person name="Riley R."/>
            <person name="Sierra-Patev S."/>
            <person name="Naranjo-Ortiz M."/>
            <person name="Looney B."/>
            <person name="Konkel Z."/>
            <person name="Slot J.C."/>
            <person name="Sakamoto Y."/>
            <person name="Steenwyk J.L."/>
            <person name="Rokas A."/>
            <person name="Carro J."/>
            <person name="Camarero S."/>
            <person name="Ferreira P."/>
            <person name="Molpeceres G."/>
            <person name="Ruiz-Duenas F.J."/>
            <person name="Serrano A."/>
            <person name="Henrissat B."/>
            <person name="Drula E."/>
            <person name="Hughes K.W."/>
            <person name="Mata J.L."/>
            <person name="Ishikawa N.K."/>
            <person name="Vargas-Isla R."/>
            <person name="Ushijima S."/>
            <person name="Smith C.A."/>
            <person name="Ahrendt S."/>
            <person name="Andreopoulos W."/>
            <person name="He G."/>
            <person name="Labutti K."/>
            <person name="Lipzen A."/>
            <person name="Ng V."/>
            <person name="Sandor L."/>
            <person name="Barry K."/>
            <person name="Martinez A.T."/>
            <person name="Xiao Y."/>
            <person name="Gibbons J.G."/>
            <person name="Terashima K."/>
            <person name="Hibbett D.S."/>
            <person name="Grigoriev I.V."/>
        </authorList>
    </citation>
    <scope>NUCLEOTIDE SEQUENCE</scope>
    <source>
        <strain evidence="2">TFB9207</strain>
    </source>
</reference>
<feature type="region of interest" description="Disordered" evidence="1">
    <location>
        <begin position="1"/>
        <end position="161"/>
    </location>
</feature>
<proteinExistence type="predicted"/>
<accession>A0AA38PGT6</accession>
<evidence type="ECO:0000256" key="1">
    <source>
        <dbReference type="SAM" id="MobiDB-lite"/>
    </source>
</evidence>
<evidence type="ECO:0000313" key="3">
    <source>
        <dbReference type="Proteomes" id="UP001163846"/>
    </source>
</evidence>
<dbReference type="EMBL" id="MU806008">
    <property type="protein sequence ID" value="KAJ3842365.1"/>
    <property type="molecule type" value="Genomic_DNA"/>
</dbReference>
<evidence type="ECO:0000313" key="2">
    <source>
        <dbReference type="EMBL" id="KAJ3842365.1"/>
    </source>
</evidence>
<gene>
    <name evidence="2" type="ORF">F5878DRAFT_657696</name>
</gene>
<feature type="compositionally biased region" description="Polar residues" evidence="1">
    <location>
        <begin position="31"/>
        <end position="66"/>
    </location>
</feature>
<feature type="compositionally biased region" description="Polar residues" evidence="1">
    <location>
        <begin position="90"/>
        <end position="103"/>
    </location>
</feature>
<dbReference type="AlphaFoldDB" id="A0AA38PGT6"/>
<name>A0AA38PGT6_9AGAR</name>
<sequence length="286" mass="32410">MPMRNPGPSHESPLKGNDRPQTPHTPRSDASGESQPPNMTPQTPNFSVGTEGNHHLQTSQMPNPETSGGGHPTMTPPNPNSAAESKGSHRTQTPQSRESNTSKGRPKLTIQIPDSESRRPQTPSKSDSDASNESYQPMSASTSRSSVEGSPPHSPEILTLSPSLRFSLPPLRIQYRQPDAEHPVLHGVEGPEDPDEAVQSFFNQRYHGYHNIPQRLYEFDRDRPFHVLNETFLWVRIDDEVESRFTCYPHAHVIIDWRRNTGTWVYEWNATDPRRYEEPDWPYPQP</sequence>
<protein>
    <submittedName>
        <fullName evidence="2">Uncharacterized protein</fullName>
    </submittedName>
</protein>
<dbReference type="Proteomes" id="UP001163846">
    <property type="component" value="Unassembled WGS sequence"/>
</dbReference>
<feature type="compositionally biased region" description="Polar residues" evidence="1">
    <location>
        <begin position="120"/>
        <end position="148"/>
    </location>
</feature>